<evidence type="ECO:0000313" key="2">
    <source>
        <dbReference type="EMBL" id="CAA9421956.1"/>
    </source>
</evidence>
<dbReference type="EMBL" id="CADCUS010000399">
    <property type="protein sequence ID" value="CAA9421956.1"/>
    <property type="molecule type" value="Genomic_DNA"/>
</dbReference>
<sequence length="183" mass="20549">GWERDGVAVGPAAAPRADAHRRRVLRPAPHRRRARRGAVRRAADLAVPAGRPAGRRRRAGGRRPARHRRAGGAGLPRRRGGRPHDGGRDRPAPARGARALVLRLHRVAGRRVLPLRRLRRRGAERRRPELPAGRGAPDRGRARRVRRPRRRPGRRPARVPARPRPPALPPGVHRRPRTEEHLV</sequence>
<name>A0A6J4PP51_9PSEU</name>
<feature type="compositionally biased region" description="Basic and acidic residues" evidence="1">
    <location>
        <begin position="82"/>
        <end position="92"/>
    </location>
</feature>
<proteinExistence type="predicted"/>
<evidence type="ECO:0000256" key="1">
    <source>
        <dbReference type="SAM" id="MobiDB-lite"/>
    </source>
</evidence>
<feature type="region of interest" description="Disordered" evidence="1">
    <location>
        <begin position="123"/>
        <end position="183"/>
    </location>
</feature>
<feature type="compositionally biased region" description="Basic residues" evidence="1">
    <location>
        <begin position="53"/>
        <end position="81"/>
    </location>
</feature>
<feature type="compositionally biased region" description="Basic residues" evidence="1">
    <location>
        <begin position="141"/>
        <end position="157"/>
    </location>
</feature>
<organism evidence="2">
    <name type="scientific">uncultured Pseudonocardia sp</name>
    <dbReference type="NCBI Taxonomy" id="211455"/>
    <lineage>
        <taxon>Bacteria</taxon>
        <taxon>Bacillati</taxon>
        <taxon>Actinomycetota</taxon>
        <taxon>Actinomycetes</taxon>
        <taxon>Pseudonocardiales</taxon>
        <taxon>Pseudonocardiaceae</taxon>
        <taxon>Pseudonocardia</taxon>
        <taxon>environmental samples</taxon>
    </lineage>
</organism>
<dbReference type="AlphaFoldDB" id="A0A6J4PP51"/>
<feature type="region of interest" description="Disordered" evidence="1">
    <location>
        <begin position="1"/>
        <end position="97"/>
    </location>
</feature>
<feature type="non-terminal residue" evidence="2">
    <location>
        <position position="183"/>
    </location>
</feature>
<gene>
    <name evidence="2" type="ORF">AVDCRST_MAG66-2716</name>
</gene>
<reference evidence="2" key="1">
    <citation type="submission" date="2020-02" db="EMBL/GenBank/DDBJ databases">
        <authorList>
            <person name="Meier V. D."/>
        </authorList>
    </citation>
    <scope>NUCLEOTIDE SEQUENCE</scope>
    <source>
        <strain evidence="2">AVDCRST_MAG66</strain>
    </source>
</reference>
<feature type="compositionally biased region" description="Basic residues" evidence="1">
    <location>
        <begin position="19"/>
        <end position="39"/>
    </location>
</feature>
<feature type="non-terminal residue" evidence="2">
    <location>
        <position position="1"/>
    </location>
</feature>
<protein>
    <submittedName>
        <fullName evidence="2">Uncharacterized protein</fullName>
    </submittedName>
</protein>
<feature type="compositionally biased region" description="Low complexity" evidence="1">
    <location>
        <begin position="7"/>
        <end position="16"/>
    </location>
</feature>
<accession>A0A6J4PP51</accession>